<feature type="coiled-coil region" evidence="1">
    <location>
        <begin position="260"/>
        <end position="287"/>
    </location>
</feature>
<accession>A0A2S7X7V8</accession>
<evidence type="ECO:0000256" key="2">
    <source>
        <dbReference type="SAM" id="Phobius"/>
    </source>
</evidence>
<evidence type="ECO:0000313" key="4">
    <source>
        <dbReference type="Proteomes" id="UP000239273"/>
    </source>
</evidence>
<organism evidence="3 4">
    <name type="scientific">Aliivibrio sifiae</name>
    <dbReference type="NCBI Taxonomy" id="566293"/>
    <lineage>
        <taxon>Bacteria</taxon>
        <taxon>Pseudomonadati</taxon>
        <taxon>Pseudomonadota</taxon>
        <taxon>Gammaproteobacteria</taxon>
        <taxon>Vibrionales</taxon>
        <taxon>Vibrionaceae</taxon>
        <taxon>Aliivibrio</taxon>
    </lineage>
</organism>
<keyword evidence="2" id="KW-0812">Transmembrane</keyword>
<dbReference type="RefSeq" id="WP_105063911.1">
    <property type="nucleotide sequence ID" value="NZ_BSOU01000028.1"/>
</dbReference>
<dbReference type="AlphaFoldDB" id="A0A2S7X7V8"/>
<name>A0A2S7X7V8_9GAMM</name>
<evidence type="ECO:0000256" key="1">
    <source>
        <dbReference type="SAM" id="Coils"/>
    </source>
</evidence>
<keyword evidence="2" id="KW-1133">Transmembrane helix</keyword>
<protein>
    <submittedName>
        <fullName evidence="3">Uncharacterized protein</fullName>
    </submittedName>
</protein>
<dbReference type="Proteomes" id="UP000239273">
    <property type="component" value="Unassembled WGS sequence"/>
</dbReference>
<dbReference type="OrthoDB" id="9256315at2"/>
<keyword evidence="1" id="KW-0175">Coiled coil</keyword>
<comment type="caution">
    <text evidence="3">The sequence shown here is derived from an EMBL/GenBank/DDBJ whole genome shotgun (WGS) entry which is preliminary data.</text>
</comment>
<proteinExistence type="predicted"/>
<reference evidence="3 4" key="1">
    <citation type="submission" date="2016-12" db="EMBL/GenBank/DDBJ databases">
        <title>Diversity of luminous bacteria.</title>
        <authorList>
            <person name="Yoshizawa S."/>
            <person name="Kogure K."/>
        </authorList>
    </citation>
    <scope>NUCLEOTIDE SEQUENCE [LARGE SCALE GENOMIC DNA]</scope>
    <source>
        <strain evidence="3 4">NBRC 105001</strain>
    </source>
</reference>
<feature type="transmembrane region" description="Helical" evidence="2">
    <location>
        <begin position="28"/>
        <end position="46"/>
    </location>
</feature>
<feature type="transmembrane region" description="Helical" evidence="2">
    <location>
        <begin position="293"/>
        <end position="312"/>
    </location>
</feature>
<gene>
    <name evidence="3" type="ORF">BTO23_15055</name>
</gene>
<keyword evidence="2" id="KW-0472">Membrane</keyword>
<dbReference type="EMBL" id="MSCP01000002">
    <property type="protein sequence ID" value="PQJ87429.1"/>
    <property type="molecule type" value="Genomic_DNA"/>
</dbReference>
<evidence type="ECO:0000313" key="3">
    <source>
        <dbReference type="EMBL" id="PQJ87429.1"/>
    </source>
</evidence>
<sequence length="320" mass="36461">MNILIFLGICFIFFGVVGFFTKSSWWNWVDAVYYPLGALGVCLIFIQSTNDRKIIELYDLQIKQRAEIAAIEKQKPKFSKFDNEDSLIATQGSHLAHISNYAEACGDIIKTTECIAAKEISSITKQYENKFVQFSGAERVQAVCSSAKPMIEQLGKSDVLGVTLYNSLLQYFTAGIDKGFYQYDYVNSSKYIEDFSAFAWNEFKSVVNVNVFSKRDVTLLSNEFKETLYFTDSLLSSLNVCLRAPKSIRNGEYSNWSKHRLEKVSELSELQERAENIEKAKSLKNDNVTKLQFLYWPFIIILALSIKFGKAVNSLVPKKI</sequence>